<feature type="region of interest" description="Disordered" evidence="1">
    <location>
        <begin position="252"/>
        <end position="344"/>
    </location>
</feature>
<dbReference type="InterPro" id="IPR036388">
    <property type="entry name" value="WH-like_DNA-bd_sf"/>
</dbReference>
<sequence length="432" mass="47652">MPSYSDSPRRKQGQQGNDDRIRHCTLAQLASAERLHSEAPFTLDGQPLGSVLVVANYLRTVPSDSSKMISHWISDGTYGPGMAAREWRTFDFAEPEFENHCYLRVVGYLERWKDRTYIQIKQIHKVEDPHEPVQHFFRCMTESLMIERGPPPSKFYLDIPTNINSHAVPAEPSFAVSPPSSPSKPRGRGWRSADGDISMLDAADGEAGPSLRHKLAAAGPSNASKGKDRMAIDIVDVDEIPIEIIDLCADDSESSDLEWDTPPDSASFHDKGKAKAGQPTFGSSQKPSNNRYSGTAPSSSSKATQSGGPQIPATASKKKGTSLVNTKPSGQSTSSNRRQDPYSHLQNLHRNIILVLLRYASERSATLYPNLNGEDSEDDDVGMHIDDIILKVIAKHKDLGEDEFIDAFLSLQKDGYIYETVDELHFKVTPCG</sequence>
<gene>
    <name evidence="2" type="ORF">HGRIS_012796</name>
</gene>
<name>A0ABR3ITD9_9AGAR</name>
<dbReference type="EMBL" id="JASNQZ010000015">
    <property type="protein sequence ID" value="KAL0946595.1"/>
    <property type="molecule type" value="Genomic_DNA"/>
</dbReference>
<dbReference type="Proteomes" id="UP001556367">
    <property type="component" value="Unassembled WGS sequence"/>
</dbReference>
<keyword evidence="3" id="KW-1185">Reference proteome</keyword>
<dbReference type="SUPFAM" id="SSF50249">
    <property type="entry name" value="Nucleic acid-binding proteins"/>
    <property type="match status" value="1"/>
</dbReference>
<proteinExistence type="predicted"/>
<evidence type="ECO:0000313" key="2">
    <source>
        <dbReference type="EMBL" id="KAL0946595.1"/>
    </source>
</evidence>
<comment type="caution">
    <text evidence="2">The sequence shown here is derived from an EMBL/GenBank/DDBJ whole genome shotgun (WGS) entry which is preliminary data.</text>
</comment>
<reference evidence="3" key="1">
    <citation type="submission" date="2024-06" db="EMBL/GenBank/DDBJ databases">
        <title>Multi-omics analyses provide insights into the biosynthesis of the anticancer antibiotic pleurotin in Hohenbuehelia grisea.</title>
        <authorList>
            <person name="Weaver J.A."/>
            <person name="Alberti F."/>
        </authorList>
    </citation>
    <scope>NUCLEOTIDE SEQUENCE [LARGE SCALE GENOMIC DNA]</scope>
    <source>
        <strain evidence="3">T-177</strain>
    </source>
</reference>
<organism evidence="2 3">
    <name type="scientific">Hohenbuehelia grisea</name>
    <dbReference type="NCBI Taxonomy" id="104357"/>
    <lineage>
        <taxon>Eukaryota</taxon>
        <taxon>Fungi</taxon>
        <taxon>Dikarya</taxon>
        <taxon>Basidiomycota</taxon>
        <taxon>Agaricomycotina</taxon>
        <taxon>Agaricomycetes</taxon>
        <taxon>Agaricomycetidae</taxon>
        <taxon>Agaricales</taxon>
        <taxon>Pleurotineae</taxon>
        <taxon>Pleurotaceae</taxon>
        <taxon>Hohenbuehelia</taxon>
    </lineage>
</organism>
<feature type="region of interest" description="Disordered" evidence="1">
    <location>
        <begin position="1"/>
        <end position="21"/>
    </location>
</feature>
<dbReference type="Gene3D" id="2.40.50.140">
    <property type="entry name" value="Nucleic acid-binding proteins"/>
    <property type="match status" value="1"/>
</dbReference>
<feature type="compositionally biased region" description="Acidic residues" evidence="1">
    <location>
        <begin position="252"/>
        <end position="261"/>
    </location>
</feature>
<feature type="region of interest" description="Disordered" evidence="1">
    <location>
        <begin position="170"/>
        <end position="195"/>
    </location>
</feature>
<feature type="compositionally biased region" description="Polar residues" evidence="1">
    <location>
        <begin position="280"/>
        <end position="308"/>
    </location>
</feature>
<evidence type="ECO:0000313" key="3">
    <source>
        <dbReference type="Proteomes" id="UP001556367"/>
    </source>
</evidence>
<protein>
    <submittedName>
        <fullName evidence="2">Uncharacterized protein</fullName>
    </submittedName>
</protein>
<dbReference type="Gene3D" id="1.10.10.10">
    <property type="entry name" value="Winged helix-like DNA-binding domain superfamily/Winged helix DNA-binding domain"/>
    <property type="match status" value="1"/>
</dbReference>
<evidence type="ECO:0000256" key="1">
    <source>
        <dbReference type="SAM" id="MobiDB-lite"/>
    </source>
</evidence>
<feature type="compositionally biased region" description="Polar residues" evidence="1">
    <location>
        <begin position="322"/>
        <end position="336"/>
    </location>
</feature>
<dbReference type="InterPro" id="IPR012340">
    <property type="entry name" value="NA-bd_OB-fold"/>
</dbReference>
<accession>A0ABR3ITD9</accession>